<dbReference type="AlphaFoldDB" id="A0AAW0R537"/>
<feature type="transmembrane region" description="Helical" evidence="6">
    <location>
        <begin position="132"/>
        <end position="153"/>
    </location>
</feature>
<feature type="transmembrane region" description="Helical" evidence="6">
    <location>
        <begin position="103"/>
        <end position="125"/>
    </location>
</feature>
<feature type="transmembrane region" description="Helical" evidence="6">
    <location>
        <begin position="306"/>
        <end position="329"/>
    </location>
</feature>
<evidence type="ECO:0000256" key="6">
    <source>
        <dbReference type="SAM" id="Phobius"/>
    </source>
</evidence>
<feature type="transmembrane region" description="Helical" evidence="6">
    <location>
        <begin position="341"/>
        <end position="361"/>
    </location>
</feature>
<name>A0AAW0R537_9PEZI</name>
<dbReference type="EMBL" id="JAQQWP010000003">
    <property type="protein sequence ID" value="KAK8123986.1"/>
    <property type="molecule type" value="Genomic_DNA"/>
</dbReference>
<dbReference type="GO" id="GO:0022857">
    <property type="term" value="F:transmembrane transporter activity"/>
    <property type="evidence" value="ECO:0007669"/>
    <property type="project" value="InterPro"/>
</dbReference>
<dbReference type="PROSITE" id="PS50850">
    <property type="entry name" value="MFS"/>
    <property type="match status" value="1"/>
</dbReference>
<evidence type="ECO:0000256" key="2">
    <source>
        <dbReference type="ARBA" id="ARBA00022448"/>
    </source>
</evidence>
<dbReference type="SUPFAM" id="SSF103473">
    <property type="entry name" value="MFS general substrate transporter"/>
    <property type="match status" value="1"/>
</dbReference>
<dbReference type="GO" id="GO:0016020">
    <property type="term" value="C:membrane"/>
    <property type="evidence" value="ECO:0007669"/>
    <property type="project" value="UniProtKB-SubCell"/>
</dbReference>
<dbReference type="Proteomes" id="UP001392437">
    <property type="component" value="Unassembled WGS sequence"/>
</dbReference>
<evidence type="ECO:0000259" key="7">
    <source>
        <dbReference type="PROSITE" id="PS50850"/>
    </source>
</evidence>
<keyword evidence="4 6" id="KW-1133">Transmembrane helix</keyword>
<feature type="transmembrane region" description="Helical" evidence="6">
    <location>
        <begin position="62"/>
        <end position="79"/>
    </location>
</feature>
<feature type="transmembrane region" description="Helical" evidence="6">
    <location>
        <begin position="433"/>
        <end position="452"/>
    </location>
</feature>
<sequence length="517" mass="56746">MANSLDRPSITADGDFSKSGAQHVDEALSKSVEDYAIATPESLRDMTDDDLQKLETKMVRKVDFVILPIITVLYILNFVDRSALAASKVYGITKDLNMSERDFATAISILFVGYIPFQIPSNLIITKVSRPGLYICSAALIWGCVSAATAAVQTYQSLLAVRVFLGVTEAVFFPGVIYFLSAWYTKNELGKRLAGLFIAQQLGSAFGGFVAAACLTLDGRHGIAGWRWLFIVLNVLGGNSEGVVTVGCGILFALVMPEYPHNARLLSPVERDYAVWRLEKEAGVGEAHEDTSTRQGFVLALKDPKIWALVWCMFMTQAIGSSGNFFPSIVQTLGYGKNQTLLLTAPPYLFAVLVFIGASWASDRYNSIYSMIVGSLGVGVIAFSISLATLNTGARYFAMMLMPTAVALPQIMMYKTLNLHMARPYPKRSAGTAMINSLGGLSNIWASYLWYAPPHYNAAFGCLLGCVAVFFLTITTYRWHVRSLNKLLDGTPEQQRKAMKSGVTQQQIDLGWRYIGY</sequence>
<evidence type="ECO:0000256" key="4">
    <source>
        <dbReference type="ARBA" id="ARBA00022989"/>
    </source>
</evidence>
<evidence type="ECO:0000256" key="1">
    <source>
        <dbReference type="ARBA" id="ARBA00004141"/>
    </source>
</evidence>
<dbReference type="InterPro" id="IPR020846">
    <property type="entry name" value="MFS_dom"/>
</dbReference>
<evidence type="ECO:0000256" key="5">
    <source>
        <dbReference type="ARBA" id="ARBA00023136"/>
    </source>
</evidence>
<keyword evidence="9" id="KW-1185">Reference proteome</keyword>
<comment type="caution">
    <text evidence="8">The sequence shown here is derived from an EMBL/GenBank/DDBJ whole genome shotgun (WGS) entry which is preliminary data.</text>
</comment>
<keyword evidence="5 6" id="KW-0472">Membrane</keyword>
<feature type="transmembrane region" description="Helical" evidence="6">
    <location>
        <begin position="228"/>
        <end position="255"/>
    </location>
</feature>
<dbReference type="InterPro" id="IPR036259">
    <property type="entry name" value="MFS_trans_sf"/>
</dbReference>
<evidence type="ECO:0000313" key="9">
    <source>
        <dbReference type="Proteomes" id="UP001392437"/>
    </source>
</evidence>
<protein>
    <submittedName>
        <fullName evidence="8">MFS general substrate transporter</fullName>
    </submittedName>
</protein>
<comment type="subcellular location">
    <subcellularLocation>
        <location evidence="1">Membrane</location>
        <topology evidence="1">Multi-pass membrane protein</topology>
    </subcellularLocation>
</comment>
<reference evidence="8 9" key="1">
    <citation type="submission" date="2023-01" db="EMBL/GenBank/DDBJ databases">
        <title>Analysis of 21 Apiospora genomes using comparative genomics revels a genus with tremendous synthesis potential of carbohydrate active enzymes and secondary metabolites.</title>
        <authorList>
            <person name="Sorensen T."/>
        </authorList>
    </citation>
    <scope>NUCLEOTIDE SEQUENCE [LARGE SCALE GENOMIC DNA]</scope>
    <source>
        <strain evidence="8 9">CBS 117206</strain>
    </source>
</reference>
<evidence type="ECO:0000256" key="3">
    <source>
        <dbReference type="ARBA" id="ARBA00022692"/>
    </source>
</evidence>
<feature type="transmembrane region" description="Helical" evidence="6">
    <location>
        <begin position="193"/>
        <end position="216"/>
    </location>
</feature>
<feature type="transmembrane region" description="Helical" evidence="6">
    <location>
        <begin position="159"/>
        <end position="181"/>
    </location>
</feature>
<proteinExistence type="predicted"/>
<dbReference type="FunFam" id="1.20.1250.20:FF:000057">
    <property type="entry name" value="MFS general substrate transporter"/>
    <property type="match status" value="1"/>
</dbReference>
<evidence type="ECO:0000313" key="8">
    <source>
        <dbReference type="EMBL" id="KAK8123986.1"/>
    </source>
</evidence>
<feature type="transmembrane region" description="Helical" evidence="6">
    <location>
        <begin position="368"/>
        <end position="388"/>
    </location>
</feature>
<gene>
    <name evidence="8" type="ORF">PG999_003904</name>
</gene>
<dbReference type="Pfam" id="PF07690">
    <property type="entry name" value="MFS_1"/>
    <property type="match status" value="1"/>
</dbReference>
<accession>A0AAW0R537</accession>
<feature type="domain" description="Major facilitator superfamily (MFS) profile" evidence="7">
    <location>
        <begin position="66"/>
        <end position="482"/>
    </location>
</feature>
<keyword evidence="2" id="KW-0813">Transport</keyword>
<organism evidence="8 9">
    <name type="scientific">Apiospora kogelbergensis</name>
    <dbReference type="NCBI Taxonomy" id="1337665"/>
    <lineage>
        <taxon>Eukaryota</taxon>
        <taxon>Fungi</taxon>
        <taxon>Dikarya</taxon>
        <taxon>Ascomycota</taxon>
        <taxon>Pezizomycotina</taxon>
        <taxon>Sordariomycetes</taxon>
        <taxon>Xylariomycetidae</taxon>
        <taxon>Amphisphaeriales</taxon>
        <taxon>Apiosporaceae</taxon>
        <taxon>Apiospora</taxon>
    </lineage>
</organism>
<dbReference type="InterPro" id="IPR011701">
    <property type="entry name" value="MFS"/>
</dbReference>
<feature type="transmembrane region" description="Helical" evidence="6">
    <location>
        <begin position="458"/>
        <end position="477"/>
    </location>
</feature>
<dbReference type="PANTHER" id="PTHR43791:SF23">
    <property type="entry name" value="MAJOR FACILITATOR SUPERFAMILY (MFS) PROFILE DOMAIN-CONTAINING PROTEIN"/>
    <property type="match status" value="1"/>
</dbReference>
<dbReference type="Gene3D" id="1.20.1250.20">
    <property type="entry name" value="MFS general substrate transporter like domains"/>
    <property type="match status" value="2"/>
</dbReference>
<keyword evidence="3 6" id="KW-0812">Transmembrane</keyword>
<dbReference type="PANTHER" id="PTHR43791">
    <property type="entry name" value="PERMEASE-RELATED"/>
    <property type="match status" value="1"/>
</dbReference>